<proteinExistence type="predicted"/>
<evidence type="ECO:0000256" key="1">
    <source>
        <dbReference type="SAM" id="Phobius"/>
    </source>
</evidence>
<dbReference type="RefSeq" id="WP_251523470.1">
    <property type="nucleotide sequence ID" value="NZ_JAMATI010000004.1"/>
</dbReference>
<name>A0A2X4VXK1_LEDLE</name>
<dbReference type="Proteomes" id="UP000249134">
    <property type="component" value="Chromosome 1"/>
</dbReference>
<organism evidence="2 3">
    <name type="scientific">Lederbergia lenta</name>
    <name type="common">Bacillus lentus</name>
    <dbReference type="NCBI Taxonomy" id="1467"/>
    <lineage>
        <taxon>Bacteria</taxon>
        <taxon>Bacillati</taxon>
        <taxon>Bacillota</taxon>
        <taxon>Bacilli</taxon>
        <taxon>Bacillales</taxon>
        <taxon>Bacillaceae</taxon>
        <taxon>Lederbergia</taxon>
    </lineage>
</organism>
<gene>
    <name evidence="2" type="ORF">NCTC4824_00501</name>
</gene>
<evidence type="ECO:0000313" key="3">
    <source>
        <dbReference type="Proteomes" id="UP000249134"/>
    </source>
</evidence>
<sequence>MNKYKRNSMIVIIASLSLFSIISLITGNWFIFLASIPASLLGGMTSLYPTKLQWKNSSTKI</sequence>
<evidence type="ECO:0000313" key="2">
    <source>
        <dbReference type="EMBL" id="SQI52608.1"/>
    </source>
</evidence>
<dbReference type="AlphaFoldDB" id="A0A2X4VXK1"/>
<keyword evidence="1" id="KW-1133">Transmembrane helix</keyword>
<accession>A0A2X4VXK1</accession>
<keyword evidence="1" id="KW-0472">Membrane</keyword>
<reference evidence="2 3" key="1">
    <citation type="submission" date="2018-06" db="EMBL/GenBank/DDBJ databases">
        <authorList>
            <consortium name="Pathogen Informatics"/>
            <person name="Doyle S."/>
        </authorList>
    </citation>
    <scope>NUCLEOTIDE SEQUENCE [LARGE SCALE GENOMIC DNA]</scope>
    <source>
        <strain evidence="2 3">NCTC4824</strain>
    </source>
</reference>
<dbReference type="EMBL" id="LS483476">
    <property type="protein sequence ID" value="SQI52608.1"/>
    <property type="molecule type" value="Genomic_DNA"/>
</dbReference>
<dbReference type="KEGG" id="blen:NCTC4824_00501"/>
<feature type="transmembrane region" description="Helical" evidence="1">
    <location>
        <begin position="7"/>
        <end position="25"/>
    </location>
</feature>
<dbReference type="STRING" id="1348624.GCA_001591545_02707"/>
<keyword evidence="1" id="KW-0812">Transmembrane</keyword>
<protein>
    <submittedName>
        <fullName evidence="2">Uncharacterized protein</fullName>
    </submittedName>
</protein>
<keyword evidence="3" id="KW-1185">Reference proteome</keyword>